<dbReference type="SUPFAM" id="SSF55920">
    <property type="entry name" value="Creatinase/aminopeptidase"/>
    <property type="match status" value="1"/>
</dbReference>
<keyword evidence="3" id="KW-0645">Protease</keyword>
<sequence length="366" mass="41366">MLNKTYANKLCEIMVKNNLDAMMIGPSVDLEFLMKYSPQLDERFQALFFLSDKRYFYISPELTYEEIRDRLDNDVDIFKWGDHEGFVDAVVTAINRYKLVGKNIGVNNGISAINLIDIQERIDANFVNGHGPLEMLRVIKDESEIEKMREAAKLADEVMGETIGCIRPGMTERDIKQKIEELFMQKGADGLSFEPIIASGPNSSMPHYCEDSRVIQKKDIVVLDLGCKYKGYCSDTSRTVFVGGITDEEKEVYDIVLRANRAGEDTAKQGVKAEDVDKASRDIIESEGYGQYFLNRTGHGIGISVHEAPYIRTGNKQILERGMAFSVEPGIYMQNRFGMRIEDIVVIGTDGPQVLNHFTKEIIVIK</sequence>
<dbReference type="InterPro" id="IPR000587">
    <property type="entry name" value="Creatinase_N"/>
</dbReference>
<evidence type="ECO:0000259" key="1">
    <source>
        <dbReference type="Pfam" id="PF00557"/>
    </source>
</evidence>
<dbReference type="Gene3D" id="3.90.230.10">
    <property type="entry name" value="Creatinase/methionine aminopeptidase superfamily"/>
    <property type="match status" value="1"/>
</dbReference>
<dbReference type="InterPro" id="IPR000994">
    <property type="entry name" value="Pept_M24"/>
</dbReference>
<keyword evidence="3" id="KW-0031">Aminopeptidase</keyword>
<evidence type="ECO:0000313" key="3">
    <source>
        <dbReference type="EMBL" id="RIE10987.1"/>
    </source>
</evidence>
<dbReference type="Proteomes" id="UP000266260">
    <property type="component" value="Unassembled WGS sequence"/>
</dbReference>
<feature type="domain" description="Peptidase M24" evidence="1">
    <location>
        <begin position="146"/>
        <end position="347"/>
    </location>
</feature>
<comment type="caution">
    <text evidence="3">The sequence shown here is derived from an EMBL/GenBank/DDBJ whole genome shotgun (WGS) entry which is preliminary data.</text>
</comment>
<organism evidence="3 4">
    <name type="scientific">Candidatus Cryosericum odellii</name>
    <dbReference type="NCBI Taxonomy" id="2290917"/>
    <lineage>
        <taxon>Bacteria</taxon>
        <taxon>Pseudomonadati</taxon>
        <taxon>Caldisericota/Cryosericota group</taxon>
        <taxon>Candidatus Cryosericota</taxon>
        <taxon>Candidatus Cryosericia</taxon>
        <taxon>Candidatus Cryosericales</taxon>
        <taxon>Candidatus Cryosericaceae</taxon>
        <taxon>Candidatus Cryosericum</taxon>
    </lineage>
</organism>
<accession>A0A398DFJ0</accession>
<dbReference type="PANTHER" id="PTHR46112:SF3">
    <property type="entry name" value="AMINOPEPTIDASE YPDF"/>
    <property type="match status" value="1"/>
</dbReference>
<gene>
    <name evidence="3" type="ORF">SMC6_00295</name>
</gene>
<keyword evidence="4" id="KW-1185">Reference proteome</keyword>
<dbReference type="Pfam" id="PF00557">
    <property type="entry name" value="Peptidase_M24"/>
    <property type="match status" value="1"/>
</dbReference>
<dbReference type="SUPFAM" id="SSF53092">
    <property type="entry name" value="Creatinase/prolidase N-terminal domain"/>
    <property type="match status" value="1"/>
</dbReference>
<proteinExistence type="predicted"/>
<protein>
    <submittedName>
        <fullName evidence="3">Aminopeptidase P family protein</fullName>
    </submittedName>
</protein>
<dbReference type="Gene3D" id="3.40.350.10">
    <property type="entry name" value="Creatinase/prolidase N-terminal domain"/>
    <property type="match status" value="1"/>
</dbReference>
<dbReference type="InterPro" id="IPR050659">
    <property type="entry name" value="Peptidase_M24B"/>
</dbReference>
<dbReference type="InterPro" id="IPR036005">
    <property type="entry name" value="Creatinase/aminopeptidase-like"/>
</dbReference>
<dbReference type="Pfam" id="PF01321">
    <property type="entry name" value="Creatinase_N"/>
    <property type="match status" value="1"/>
</dbReference>
<name>A0A398DFJ0_9BACT</name>
<dbReference type="EMBL" id="QXIT01000009">
    <property type="protein sequence ID" value="RIE10987.1"/>
    <property type="molecule type" value="Genomic_DNA"/>
</dbReference>
<dbReference type="GO" id="GO:0004177">
    <property type="term" value="F:aminopeptidase activity"/>
    <property type="evidence" value="ECO:0007669"/>
    <property type="project" value="UniProtKB-KW"/>
</dbReference>
<evidence type="ECO:0000313" key="4">
    <source>
        <dbReference type="Proteomes" id="UP000266260"/>
    </source>
</evidence>
<reference evidence="3 4" key="1">
    <citation type="submission" date="2018-09" db="EMBL/GenBank/DDBJ databases">
        <title>Discovery and Ecogenomic Context for Candidatus Cryosericales, a Global Caldiserica Order Active in Thawing Permafrost.</title>
        <authorList>
            <person name="Martinez M.A."/>
            <person name="Woodcroft B.J."/>
            <person name="Ignacio Espinoza J.C."/>
            <person name="Zayed A."/>
            <person name="Singleton C.M."/>
            <person name="Boyd J."/>
            <person name="Li Y.-F."/>
            <person name="Purvine S."/>
            <person name="Maughan H."/>
            <person name="Hodgkins S.B."/>
            <person name="Anderson D."/>
            <person name="Sederholm M."/>
            <person name="Temperton B."/>
            <person name="Saleska S.R."/>
            <person name="Tyson G.W."/>
            <person name="Rich V.I."/>
        </authorList>
    </citation>
    <scope>NUCLEOTIDE SEQUENCE [LARGE SCALE GENOMIC DNA]</scope>
    <source>
        <strain evidence="3 4">SMC6</strain>
    </source>
</reference>
<feature type="domain" description="Creatinase N-terminal" evidence="2">
    <location>
        <begin position="9"/>
        <end position="139"/>
    </location>
</feature>
<dbReference type="AlphaFoldDB" id="A0A398DFJ0"/>
<dbReference type="InterPro" id="IPR029149">
    <property type="entry name" value="Creatin/AminoP/Spt16_N"/>
</dbReference>
<evidence type="ECO:0000259" key="2">
    <source>
        <dbReference type="Pfam" id="PF01321"/>
    </source>
</evidence>
<keyword evidence="3" id="KW-0378">Hydrolase</keyword>
<dbReference type="CDD" id="cd01092">
    <property type="entry name" value="APP-like"/>
    <property type="match status" value="1"/>
</dbReference>
<dbReference type="PANTHER" id="PTHR46112">
    <property type="entry name" value="AMINOPEPTIDASE"/>
    <property type="match status" value="1"/>
</dbReference>
<dbReference type="RefSeq" id="WP_119175283.1">
    <property type="nucleotide sequence ID" value="NZ_QXIT01000009.1"/>
</dbReference>